<sequence>TFDRKTKKDSYFWYKANWSEEPVLYLTQRRNADREKRTTAVTVYSNIGIPKVYLNGQELSGIRNGYTDVHYVFDNVSLADGKNILKAVVSTKGKEYTDEIEWNYSGEKNREIDSYENKNEHSGF</sequence>
<feature type="non-terminal residue" evidence="1">
    <location>
        <position position="1"/>
    </location>
</feature>
<protein>
    <submittedName>
        <fullName evidence="1">Beta-galactosidase</fullName>
    </submittedName>
</protein>
<accession>A0A6I0JMM3</accession>
<gene>
    <name evidence="1" type="ORF">GAQ75_24235</name>
</gene>
<name>A0A6I0JMM3_BACUN</name>
<evidence type="ECO:0000313" key="1">
    <source>
        <dbReference type="EMBL" id="KAB4114186.1"/>
    </source>
</evidence>
<reference evidence="1 2" key="1">
    <citation type="journal article" date="2019" name="Nat. Med.">
        <title>A library of human gut bacterial isolates paired with longitudinal multiomics data enables mechanistic microbiome research.</title>
        <authorList>
            <person name="Poyet M."/>
            <person name="Groussin M."/>
            <person name="Gibbons S.M."/>
            <person name="Avila-Pacheco J."/>
            <person name="Jiang X."/>
            <person name="Kearney S.M."/>
            <person name="Perrotta A.R."/>
            <person name="Berdy B."/>
            <person name="Zhao S."/>
            <person name="Lieberman T.D."/>
            <person name="Swanson P.K."/>
            <person name="Smith M."/>
            <person name="Roesemann S."/>
            <person name="Alexander J.E."/>
            <person name="Rich S.A."/>
            <person name="Livny J."/>
            <person name="Vlamakis H."/>
            <person name="Clish C."/>
            <person name="Bullock K."/>
            <person name="Deik A."/>
            <person name="Scott J."/>
            <person name="Pierce K.A."/>
            <person name="Xavier R.J."/>
            <person name="Alm E.J."/>
        </authorList>
    </citation>
    <scope>NUCLEOTIDE SEQUENCE [LARGE SCALE GENOMIC DNA]</scope>
    <source>
        <strain evidence="1 2">BIOML-A37</strain>
    </source>
</reference>
<organism evidence="1 2">
    <name type="scientific">Bacteroides uniformis</name>
    <dbReference type="NCBI Taxonomy" id="820"/>
    <lineage>
        <taxon>Bacteria</taxon>
        <taxon>Pseudomonadati</taxon>
        <taxon>Bacteroidota</taxon>
        <taxon>Bacteroidia</taxon>
        <taxon>Bacteroidales</taxon>
        <taxon>Bacteroidaceae</taxon>
        <taxon>Bacteroides</taxon>
    </lineage>
</organism>
<evidence type="ECO:0000313" key="2">
    <source>
        <dbReference type="Proteomes" id="UP000438773"/>
    </source>
</evidence>
<dbReference type="Proteomes" id="UP000438773">
    <property type="component" value="Unassembled WGS sequence"/>
</dbReference>
<proteinExistence type="predicted"/>
<dbReference type="Gene3D" id="2.60.40.10">
    <property type="entry name" value="Immunoglobulins"/>
    <property type="match status" value="1"/>
</dbReference>
<comment type="caution">
    <text evidence="1">The sequence shown here is derived from an EMBL/GenBank/DDBJ whole genome shotgun (WGS) entry which is preliminary data.</text>
</comment>
<dbReference type="AlphaFoldDB" id="A0A6I0JMM3"/>
<dbReference type="EMBL" id="WCUQ01000204">
    <property type="protein sequence ID" value="KAB4114186.1"/>
    <property type="molecule type" value="Genomic_DNA"/>
</dbReference>
<dbReference type="InterPro" id="IPR013783">
    <property type="entry name" value="Ig-like_fold"/>
</dbReference>